<keyword evidence="4" id="KW-1185">Reference proteome</keyword>
<dbReference type="EMBL" id="LKPO01000019">
    <property type="protein sequence ID" value="OLF91280.1"/>
    <property type="molecule type" value="Genomic_DNA"/>
</dbReference>
<dbReference type="Proteomes" id="UP000185604">
    <property type="component" value="Unassembled WGS sequence"/>
</dbReference>
<sequence>MHRSDEYLKGRMYKMAENKTLRLLMAQSLLEAHLLNSKRMVHVKKYLTI</sequence>
<dbReference type="Proteomes" id="UP000429980">
    <property type="component" value="Unassembled WGS sequence"/>
</dbReference>
<name>A0A6I7TTB6_9BACI</name>
<evidence type="ECO:0000313" key="3">
    <source>
        <dbReference type="Proteomes" id="UP000185604"/>
    </source>
</evidence>
<evidence type="ECO:0000313" key="4">
    <source>
        <dbReference type="Proteomes" id="UP000429980"/>
    </source>
</evidence>
<dbReference type="AlphaFoldDB" id="A0A6I7TTB6"/>
<proteinExistence type="predicted"/>
<reference evidence="2 4" key="2">
    <citation type="submission" date="2019-06" db="EMBL/GenBank/DDBJ databases">
        <title>Genome sequence analysis of &gt;100 Bacillus licheniformis strains suggests intrinsic resistance to this species.</title>
        <authorList>
            <person name="Wels M."/>
            <person name="Siezen R.J."/>
            <person name="Johansen E."/>
            <person name="Stuer-Lauridsen B."/>
            <person name="Bjerre K."/>
            <person name="Nielsen B.K.K."/>
        </authorList>
    </citation>
    <scope>NUCLEOTIDE SEQUENCE [LARGE SCALE GENOMIC DNA]</scope>
    <source>
        <strain evidence="2 4">BAC-15381</strain>
    </source>
</reference>
<evidence type="ECO:0000313" key="2">
    <source>
        <dbReference type="EMBL" id="TWL45499.1"/>
    </source>
</evidence>
<organism evidence="1 3">
    <name type="scientific">Bacillus paralicheniformis</name>
    <dbReference type="NCBI Taxonomy" id="1648923"/>
    <lineage>
        <taxon>Bacteria</taxon>
        <taxon>Bacillati</taxon>
        <taxon>Bacillota</taxon>
        <taxon>Bacilli</taxon>
        <taxon>Bacillales</taxon>
        <taxon>Bacillaceae</taxon>
        <taxon>Bacillus</taxon>
    </lineage>
</organism>
<comment type="caution">
    <text evidence="1">The sequence shown here is derived from an EMBL/GenBank/DDBJ whole genome shotgun (WGS) entry which is preliminary data.</text>
</comment>
<accession>A0A6I7TTB6</accession>
<gene>
    <name evidence="1" type="ORF">B4121_2758</name>
    <name evidence="2" type="ORF">CHCC15381_2227</name>
</gene>
<protein>
    <submittedName>
        <fullName evidence="1">Uncharacterized protein</fullName>
    </submittedName>
</protein>
<dbReference type="EMBL" id="NILF01000006">
    <property type="protein sequence ID" value="TWL45499.1"/>
    <property type="molecule type" value="Genomic_DNA"/>
</dbReference>
<reference evidence="1 3" key="1">
    <citation type="journal article" date="2016" name="Front. Microbiol.">
        <title>High-Level Heat Resistance of Spores of Bacillus amyloliquefaciens and Bacillus licheniformis Results from the Presence of a spoVA Operon in a Tn1546 Transposon.</title>
        <authorList>
            <person name="Berendsen E.M."/>
            <person name="Koning R.A."/>
            <person name="Boekhorst J."/>
            <person name="de Jong A."/>
            <person name="Kuipers O.P."/>
            <person name="Wells-Bennik M.H."/>
        </authorList>
    </citation>
    <scope>NUCLEOTIDE SEQUENCE [LARGE SCALE GENOMIC DNA]</scope>
    <source>
        <strain evidence="1 3">B4121</strain>
    </source>
</reference>
<evidence type="ECO:0000313" key="1">
    <source>
        <dbReference type="EMBL" id="OLF91280.1"/>
    </source>
</evidence>